<protein>
    <submittedName>
        <fullName evidence="10">Uncharacterized LOC103391887</fullName>
    </submittedName>
</protein>
<dbReference type="PANTHER" id="PTHR46481">
    <property type="entry name" value="ZINC FINGER BED DOMAIN-CONTAINING PROTEIN 4"/>
    <property type="match status" value="1"/>
</dbReference>
<evidence type="ECO:0000259" key="8">
    <source>
        <dbReference type="PROSITE" id="PS51253"/>
    </source>
</evidence>
<reference evidence="10" key="3">
    <citation type="submission" date="2025-09" db="UniProtKB">
        <authorList>
            <consortium name="Ensembl"/>
        </authorList>
    </citation>
    <scope>IDENTIFICATION</scope>
</reference>
<evidence type="ECO:0000256" key="1">
    <source>
        <dbReference type="ARBA" id="ARBA00004123"/>
    </source>
</evidence>
<dbReference type="PROSITE" id="PS51253">
    <property type="entry name" value="HTH_CENPB"/>
    <property type="match status" value="1"/>
</dbReference>
<keyword evidence="5" id="KW-0238">DNA-binding</keyword>
<dbReference type="InterPro" id="IPR001005">
    <property type="entry name" value="SANT/Myb"/>
</dbReference>
<dbReference type="GeneTree" id="ENSGT00940000163154"/>
<keyword evidence="3" id="KW-0863">Zinc-finger</keyword>
<evidence type="ECO:0000259" key="7">
    <source>
        <dbReference type="PROSITE" id="PS50090"/>
    </source>
</evidence>
<evidence type="ECO:0000256" key="3">
    <source>
        <dbReference type="ARBA" id="ARBA00022771"/>
    </source>
</evidence>
<dbReference type="GO" id="GO:0008270">
    <property type="term" value="F:zinc ion binding"/>
    <property type="evidence" value="ECO:0007669"/>
    <property type="project" value="UniProtKB-KW"/>
</dbReference>
<evidence type="ECO:0000313" key="10">
    <source>
        <dbReference type="Ensembl" id="ENSCSEP00000009060.1"/>
    </source>
</evidence>
<dbReference type="OrthoDB" id="2143914at2759"/>
<dbReference type="InterPro" id="IPR008906">
    <property type="entry name" value="HATC_C_dom"/>
</dbReference>
<dbReference type="GeneID" id="103391887"/>
<dbReference type="SMART" id="SM00674">
    <property type="entry name" value="CENPB"/>
    <property type="match status" value="1"/>
</dbReference>
<feature type="domain" description="HTH CENPB-type" evidence="8">
    <location>
        <begin position="77"/>
        <end position="156"/>
    </location>
</feature>
<dbReference type="InterPro" id="IPR006600">
    <property type="entry name" value="HTH_CenpB_DNA-bd_dom"/>
</dbReference>
<evidence type="ECO:0000256" key="5">
    <source>
        <dbReference type="ARBA" id="ARBA00023125"/>
    </source>
</evidence>
<dbReference type="Pfam" id="PF03221">
    <property type="entry name" value="HTH_Tnp_Tc5"/>
    <property type="match status" value="1"/>
</dbReference>
<dbReference type="SUPFAM" id="SSF140996">
    <property type="entry name" value="Hermes dimerisation domain"/>
    <property type="match status" value="1"/>
</dbReference>
<keyword evidence="6" id="KW-0539">Nucleus</keyword>
<dbReference type="PROSITE" id="PS50090">
    <property type="entry name" value="MYB_LIKE"/>
    <property type="match status" value="1"/>
</dbReference>
<dbReference type="InterPro" id="IPR012337">
    <property type="entry name" value="RNaseH-like_sf"/>
</dbReference>
<evidence type="ECO:0000256" key="6">
    <source>
        <dbReference type="ARBA" id="ARBA00023242"/>
    </source>
</evidence>
<dbReference type="SUPFAM" id="SSF46689">
    <property type="entry name" value="Homeodomain-like"/>
    <property type="match status" value="3"/>
</dbReference>
<dbReference type="AlphaFoldDB" id="A0A3P8V9F4"/>
<dbReference type="GO" id="GO:0003677">
    <property type="term" value="F:DNA binding"/>
    <property type="evidence" value="ECO:0007669"/>
    <property type="project" value="UniProtKB-KW"/>
</dbReference>
<keyword evidence="2" id="KW-0479">Metal-binding</keyword>
<dbReference type="Pfam" id="PF04218">
    <property type="entry name" value="CENP-B_N"/>
    <property type="match status" value="1"/>
</dbReference>
<dbReference type="InterPro" id="IPR052035">
    <property type="entry name" value="ZnF_BED_domain_contain"/>
</dbReference>
<dbReference type="SMART" id="SM00717">
    <property type="entry name" value="SANT"/>
    <property type="match status" value="1"/>
</dbReference>
<dbReference type="InterPro" id="IPR017930">
    <property type="entry name" value="Myb_dom"/>
</dbReference>
<reference evidence="10" key="2">
    <citation type="submission" date="2025-08" db="UniProtKB">
        <authorList>
            <consortium name="Ensembl"/>
        </authorList>
    </citation>
    <scope>IDENTIFICATION</scope>
</reference>
<comment type="subcellular location">
    <subcellularLocation>
        <location evidence="1">Nucleus</location>
    </subcellularLocation>
</comment>
<dbReference type="GO" id="GO:0046983">
    <property type="term" value="F:protein dimerization activity"/>
    <property type="evidence" value="ECO:0007669"/>
    <property type="project" value="InterPro"/>
</dbReference>
<dbReference type="CDD" id="cd00167">
    <property type="entry name" value="SANT"/>
    <property type="match status" value="1"/>
</dbReference>
<name>A0A3P8V9F4_CYNSE</name>
<feature type="domain" description="Myb-like" evidence="7">
    <location>
        <begin position="207"/>
        <end position="259"/>
    </location>
</feature>
<feature type="domain" description="HTH myb-type" evidence="9">
    <location>
        <begin position="215"/>
        <end position="263"/>
    </location>
</feature>
<evidence type="ECO:0000259" key="9">
    <source>
        <dbReference type="PROSITE" id="PS51294"/>
    </source>
</evidence>
<dbReference type="Ensembl" id="ENSCSET00000009167.1">
    <property type="protein sequence ID" value="ENSCSEP00000009060.1"/>
    <property type="gene ID" value="ENSCSEG00000005809.1"/>
</dbReference>
<organism evidence="10 11">
    <name type="scientific">Cynoglossus semilaevis</name>
    <name type="common">Tongue sole</name>
    <dbReference type="NCBI Taxonomy" id="244447"/>
    <lineage>
        <taxon>Eukaryota</taxon>
        <taxon>Metazoa</taxon>
        <taxon>Chordata</taxon>
        <taxon>Craniata</taxon>
        <taxon>Vertebrata</taxon>
        <taxon>Euteleostomi</taxon>
        <taxon>Actinopterygii</taxon>
        <taxon>Neopterygii</taxon>
        <taxon>Teleostei</taxon>
        <taxon>Neoteleostei</taxon>
        <taxon>Acanthomorphata</taxon>
        <taxon>Carangaria</taxon>
        <taxon>Pleuronectiformes</taxon>
        <taxon>Pleuronectoidei</taxon>
        <taxon>Cynoglossidae</taxon>
        <taxon>Cynoglossinae</taxon>
        <taxon>Cynoglossus</taxon>
    </lineage>
</organism>
<dbReference type="PANTHER" id="PTHR46481:SF10">
    <property type="entry name" value="ZINC FINGER BED DOMAIN-CONTAINING PROTEIN 39"/>
    <property type="match status" value="1"/>
</dbReference>
<dbReference type="GO" id="GO:0005634">
    <property type="term" value="C:nucleus"/>
    <property type="evidence" value="ECO:0007669"/>
    <property type="project" value="UniProtKB-SubCell"/>
</dbReference>
<evidence type="ECO:0000313" key="11">
    <source>
        <dbReference type="Proteomes" id="UP000265120"/>
    </source>
</evidence>
<dbReference type="InterPro" id="IPR009057">
    <property type="entry name" value="Homeodomain-like_sf"/>
</dbReference>
<dbReference type="Gene3D" id="1.10.10.60">
    <property type="entry name" value="Homeodomain-like"/>
    <property type="match status" value="3"/>
</dbReference>
<dbReference type="Pfam" id="PF13921">
    <property type="entry name" value="Myb_DNA-bind_6"/>
    <property type="match status" value="1"/>
</dbReference>
<dbReference type="Proteomes" id="UP000265120">
    <property type="component" value="Chromosome 16"/>
</dbReference>
<dbReference type="PROSITE" id="PS51294">
    <property type="entry name" value="HTH_MYB"/>
    <property type="match status" value="1"/>
</dbReference>
<dbReference type="RefSeq" id="XP_024919723.1">
    <property type="nucleotide sequence ID" value="XM_025063955.1"/>
</dbReference>
<keyword evidence="11" id="KW-1185">Reference proteome</keyword>
<dbReference type="SUPFAM" id="SSF53098">
    <property type="entry name" value="Ribonuclease H-like"/>
    <property type="match status" value="1"/>
</dbReference>
<evidence type="ECO:0000256" key="4">
    <source>
        <dbReference type="ARBA" id="ARBA00022833"/>
    </source>
</evidence>
<evidence type="ECO:0000256" key="2">
    <source>
        <dbReference type="ARBA" id="ARBA00022723"/>
    </source>
</evidence>
<proteinExistence type="predicted"/>
<dbReference type="Pfam" id="PF05699">
    <property type="entry name" value="Dimer_Tnp_hAT"/>
    <property type="match status" value="1"/>
</dbReference>
<sequence>MSPKRKSDSSEGIYLKKRKAISMEVKLDIITRSEKGETPTNIGRVLGLSRTTVSTIICDKKRILEHVKGSPPMKSTVITKQRSGLIVEMERLLMLWLEDQRQRRIPVTLVLIQEKAKSLFETLKREKGEGSKSEKFGASKGWFMRFKARANLHHLKVQGKAASGYEKAPSDLPSTLAGIFKDGGYSAEQVFNVDETGLFWMPTPGAAADKSEVEWTPEEDDNLRILIKNLRQKDWKAIASFFFPGRTDVQCMQRWKNHLDPDLQNNIWTKEEDEKMDIQCVVVSEPDEQLELDTENKKDSLKMIFQPPQSGPLKRELSQSPIMPLSPHPNPSPGFISAAAPATDTEQKKFQDAALRMIAEEMLPLSFVEGRGFRSFMNSISPEYNRLSQRAVSLQLYRDVETTFKPQLIRELETTTKDGEKKIHVTFDLWSGDDTKLGEVPVIVVQLHFISETWQIRRPIIAFRHLSCQILSSAVASELERVVLSYGVFPHSIGYILINLANEALAANMLFGDFEIMCSSTEGETDGDLVMTFLSDQMPETLSPFPQLEFGTETTCVARGLQQVITEALKNSRVVENLLSQVHDVVAFFRSSASWSEVLLTEFNVSLCLPSTYCRWNNMMLLLRSMAQEAAWTAVMTALAQARAEATDTDSVLPLIMATREQVIDILTLLQPFEEALQVLQGSGATVCLIIPSLIGLDKTLESCVTDYTHFREALRTGLHRHFQSLIFQKDIVLAALLDPRIKLKTFPDNRAEDQTLFLTPPTKHEACEIMEATLESIAAPAFSSMEENKYQTEHQIKMEQNEEIPITDLKEASNNRRDESGVDKVDGNALKRKSIFNFLQQPAKMKKMSEFEVYLEEPLLEVSSTLLYWKSATRFPLLQSVARKLLAVPATAGGFDRLFPMAACIMKARRNHLSPQTTERLFLYQNSFKS</sequence>
<accession>A0A3P8V9F4</accession>
<dbReference type="InterPro" id="IPR007889">
    <property type="entry name" value="HTH_Psq"/>
</dbReference>
<dbReference type="STRING" id="244447.ENSCSEP00000009060"/>
<keyword evidence="4" id="KW-0862">Zinc</keyword>
<dbReference type="InParanoid" id="A0A3P8V9F4"/>
<reference evidence="10 11" key="1">
    <citation type="journal article" date="2014" name="Nat. Genet.">
        <title>Whole-genome sequence of a flatfish provides insights into ZW sex chromosome evolution and adaptation to a benthic lifestyle.</title>
        <authorList>
            <person name="Chen S."/>
            <person name="Zhang G."/>
            <person name="Shao C."/>
            <person name="Huang Q."/>
            <person name="Liu G."/>
            <person name="Zhang P."/>
            <person name="Song W."/>
            <person name="An N."/>
            <person name="Chalopin D."/>
            <person name="Volff J.N."/>
            <person name="Hong Y."/>
            <person name="Li Q."/>
            <person name="Sha Z."/>
            <person name="Zhou H."/>
            <person name="Xie M."/>
            <person name="Yu Q."/>
            <person name="Liu Y."/>
            <person name="Xiang H."/>
            <person name="Wang N."/>
            <person name="Wu K."/>
            <person name="Yang C."/>
            <person name="Zhou Q."/>
            <person name="Liao X."/>
            <person name="Yang L."/>
            <person name="Hu Q."/>
            <person name="Zhang J."/>
            <person name="Meng L."/>
            <person name="Jin L."/>
            <person name="Tian Y."/>
            <person name="Lian J."/>
            <person name="Yang J."/>
            <person name="Miao G."/>
            <person name="Liu S."/>
            <person name="Liang Z."/>
            <person name="Yan F."/>
            <person name="Li Y."/>
            <person name="Sun B."/>
            <person name="Zhang H."/>
            <person name="Zhang J."/>
            <person name="Zhu Y."/>
            <person name="Du M."/>
            <person name="Zhao Y."/>
            <person name="Schartl M."/>
            <person name="Tang Q."/>
            <person name="Wang J."/>
        </authorList>
    </citation>
    <scope>NUCLEOTIDE SEQUENCE</scope>
</reference>